<evidence type="ECO:0000256" key="1">
    <source>
        <dbReference type="PIRSR" id="PIRSR613078-1"/>
    </source>
</evidence>
<feature type="active site" description="Tele-phosphohistidine intermediate" evidence="1">
    <location>
        <position position="14"/>
    </location>
</feature>
<comment type="caution">
    <text evidence="4">The sequence shown here is derived from an EMBL/GenBank/DDBJ whole genome shotgun (WGS) entry which is preliminary data.</text>
</comment>
<feature type="binding site" evidence="2">
    <location>
        <begin position="13"/>
        <end position="20"/>
    </location>
    <ligand>
        <name>substrate</name>
    </ligand>
</feature>
<dbReference type="Pfam" id="PF00300">
    <property type="entry name" value="His_Phos_1"/>
    <property type="match status" value="1"/>
</dbReference>
<dbReference type="Proteomes" id="UP001247307">
    <property type="component" value="Unassembled WGS sequence"/>
</dbReference>
<dbReference type="CDD" id="cd07067">
    <property type="entry name" value="HP_PGM_like"/>
    <property type="match status" value="1"/>
</dbReference>
<accession>A0AAE4C912</accession>
<protein>
    <submittedName>
        <fullName evidence="4">Phosphoglycerate mutase</fullName>
        <ecNumber evidence="4">5.4.2.12</ecNumber>
    </submittedName>
</protein>
<sequence>MPHPKPRTLVVMRHGQTEWNAERRFQGRTDIPLNETGESQAAQAAPIVAQWAPSRIVASPLSRALVTAQAVGRELGLDVSTHEGLMETFLGGWEGREADEIAAAEPELLSQWRSGDMHVAAGGTGETRVDVARRATAAVDGILADAEPGSTTLVVMHGGAAAALIHALLRLPEEAFVTFEGLGNCSWSVLREDFAGVDRGEVQREGAVGAGDPAESGESAESGAASANAWRLRQHNVWTPGLV</sequence>
<dbReference type="PANTHER" id="PTHR48100">
    <property type="entry name" value="BROAD-SPECIFICITY PHOSPHATASE YOR283W-RELATED"/>
    <property type="match status" value="1"/>
</dbReference>
<dbReference type="GO" id="GO:0016791">
    <property type="term" value="F:phosphatase activity"/>
    <property type="evidence" value="ECO:0007669"/>
    <property type="project" value="TreeGrafter"/>
</dbReference>
<feature type="binding site" evidence="2">
    <location>
        <position position="63"/>
    </location>
    <ligand>
        <name>substrate</name>
    </ligand>
</feature>
<feature type="region of interest" description="Disordered" evidence="3">
    <location>
        <begin position="206"/>
        <end position="227"/>
    </location>
</feature>
<dbReference type="EC" id="5.4.2.12" evidence="4"/>
<dbReference type="InterPro" id="IPR013078">
    <property type="entry name" value="His_Pase_superF_clade-1"/>
</dbReference>
<dbReference type="SMART" id="SM00855">
    <property type="entry name" value="PGAM"/>
    <property type="match status" value="1"/>
</dbReference>
<feature type="active site" description="Proton donor/acceptor" evidence="1">
    <location>
        <position position="87"/>
    </location>
</feature>
<dbReference type="Gene3D" id="3.40.50.1240">
    <property type="entry name" value="Phosphoglycerate mutase-like"/>
    <property type="match status" value="1"/>
</dbReference>
<dbReference type="EMBL" id="JAVDUI010000001">
    <property type="protein sequence ID" value="MDR6892945.1"/>
    <property type="molecule type" value="Genomic_DNA"/>
</dbReference>
<name>A0AAE4C912_9MICC</name>
<dbReference type="InterPro" id="IPR029033">
    <property type="entry name" value="His_PPase_superfam"/>
</dbReference>
<dbReference type="PROSITE" id="PS00175">
    <property type="entry name" value="PG_MUTASE"/>
    <property type="match status" value="1"/>
</dbReference>
<feature type="compositionally biased region" description="Low complexity" evidence="3">
    <location>
        <begin position="210"/>
        <end position="227"/>
    </location>
</feature>
<dbReference type="PANTHER" id="PTHR48100:SF62">
    <property type="entry name" value="GLUCOSYL-3-PHOSPHOGLYCERATE PHOSPHATASE"/>
    <property type="match status" value="1"/>
</dbReference>
<dbReference type="GO" id="GO:0004619">
    <property type="term" value="F:phosphoglycerate mutase activity"/>
    <property type="evidence" value="ECO:0007669"/>
    <property type="project" value="UniProtKB-EC"/>
</dbReference>
<keyword evidence="5" id="KW-1185">Reference proteome</keyword>
<keyword evidence="4" id="KW-0413">Isomerase</keyword>
<evidence type="ECO:0000313" key="5">
    <source>
        <dbReference type="Proteomes" id="UP001247307"/>
    </source>
</evidence>
<reference evidence="4" key="1">
    <citation type="submission" date="2023-07" db="EMBL/GenBank/DDBJ databases">
        <title>Sequencing the genomes of 1000 actinobacteria strains.</title>
        <authorList>
            <person name="Klenk H.-P."/>
        </authorList>
    </citation>
    <scope>NUCLEOTIDE SEQUENCE</scope>
    <source>
        <strain evidence="4">DSM 13988</strain>
    </source>
</reference>
<organism evidence="4 5">
    <name type="scientific">Falsarthrobacter nasiphocae</name>
    <dbReference type="NCBI Taxonomy" id="189863"/>
    <lineage>
        <taxon>Bacteria</taxon>
        <taxon>Bacillati</taxon>
        <taxon>Actinomycetota</taxon>
        <taxon>Actinomycetes</taxon>
        <taxon>Micrococcales</taxon>
        <taxon>Micrococcaceae</taxon>
        <taxon>Falsarthrobacter</taxon>
    </lineage>
</organism>
<evidence type="ECO:0000256" key="2">
    <source>
        <dbReference type="PIRSR" id="PIRSR613078-2"/>
    </source>
</evidence>
<dbReference type="InterPro" id="IPR050275">
    <property type="entry name" value="PGM_Phosphatase"/>
</dbReference>
<dbReference type="GO" id="GO:0005737">
    <property type="term" value="C:cytoplasm"/>
    <property type="evidence" value="ECO:0007669"/>
    <property type="project" value="TreeGrafter"/>
</dbReference>
<gene>
    <name evidence="4" type="ORF">J2S35_001885</name>
</gene>
<dbReference type="AlphaFoldDB" id="A0AAE4C912"/>
<dbReference type="SUPFAM" id="SSF53254">
    <property type="entry name" value="Phosphoglycerate mutase-like"/>
    <property type="match status" value="1"/>
</dbReference>
<dbReference type="RefSeq" id="WP_309852776.1">
    <property type="nucleotide sequence ID" value="NZ_BAAAIU010000004.1"/>
</dbReference>
<evidence type="ECO:0000313" key="4">
    <source>
        <dbReference type="EMBL" id="MDR6892945.1"/>
    </source>
</evidence>
<proteinExistence type="predicted"/>
<evidence type="ECO:0000256" key="3">
    <source>
        <dbReference type="SAM" id="MobiDB-lite"/>
    </source>
</evidence>
<dbReference type="InterPro" id="IPR001345">
    <property type="entry name" value="PG/BPGM_mutase_AS"/>
</dbReference>